<evidence type="ECO:0000259" key="3">
    <source>
        <dbReference type="Pfam" id="PF01551"/>
    </source>
</evidence>
<dbReference type="PANTHER" id="PTHR21666">
    <property type="entry name" value="PEPTIDASE-RELATED"/>
    <property type="match status" value="1"/>
</dbReference>
<gene>
    <name evidence="4" type="ORF">KL86DPRO_20185</name>
</gene>
<keyword evidence="1" id="KW-0175">Coiled coil</keyword>
<proteinExistence type="predicted"/>
<dbReference type="PANTHER" id="PTHR21666:SF270">
    <property type="entry name" value="MUREIN HYDROLASE ACTIVATOR ENVC"/>
    <property type="match status" value="1"/>
</dbReference>
<evidence type="ECO:0000256" key="2">
    <source>
        <dbReference type="SAM" id="Phobius"/>
    </source>
</evidence>
<keyword evidence="2" id="KW-0472">Membrane</keyword>
<dbReference type="FunFam" id="2.70.70.10:FF:000006">
    <property type="entry name" value="M23 family peptidase"/>
    <property type="match status" value="1"/>
</dbReference>
<keyword evidence="2" id="KW-0812">Transmembrane</keyword>
<protein>
    <submittedName>
        <fullName evidence="4">Peptidase M23</fullName>
    </submittedName>
</protein>
<keyword evidence="2" id="KW-1133">Transmembrane helix</keyword>
<sequence length="300" mass="33214">MLFKNYQIVVFKDRIGSCGHMRVSGWLISVLLLLLVGLTGAVAYLWSFYPKSLSAEYQLSEAERTIQSQNAQIVAMSSKLQSLQEDMRRVQQFDAKLRVMMNVDREPADTSGLAEKAADASSLSNIPLYRQDLLAKRMHSLADDLSGDVRLEEIKQQEILLALRENREFMVMTPSIWPAEGHLTSGFGYRVNPFTGQSVLHAGLDIANRVGTPIVTPARGTIVSVGWQNAYGNCVVINHGNAITTRYAHMEKTTVKEGQVVNRGDLIGTVGNTGRSTGPHLHYEVRVGGVPVNPMRYILN</sequence>
<name>A0A212JWK8_9DELT</name>
<dbReference type="Gene3D" id="2.70.70.10">
    <property type="entry name" value="Glucose Permease (Domain IIA)"/>
    <property type="match status" value="1"/>
</dbReference>
<reference evidence="4" key="1">
    <citation type="submission" date="2016-04" db="EMBL/GenBank/DDBJ databases">
        <authorList>
            <person name="Evans L.H."/>
            <person name="Alamgir A."/>
            <person name="Owens N."/>
            <person name="Weber N.D."/>
            <person name="Virtaneva K."/>
            <person name="Barbian K."/>
            <person name="Babar A."/>
            <person name="Rosenke K."/>
        </authorList>
    </citation>
    <scope>NUCLEOTIDE SEQUENCE</scope>
    <source>
        <strain evidence="4">86</strain>
    </source>
</reference>
<dbReference type="InterPro" id="IPR050570">
    <property type="entry name" value="Cell_wall_metabolism_enzyme"/>
</dbReference>
<feature type="coiled-coil region" evidence="1">
    <location>
        <begin position="59"/>
        <end position="86"/>
    </location>
</feature>
<accession>A0A212JWK8</accession>
<feature type="transmembrane region" description="Helical" evidence="2">
    <location>
        <begin position="21"/>
        <end position="46"/>
    </location>
</feature>
<dbReference type="GO" id="GO:0004222">
    <property type="term" value="F:metalloendopeptidase activity"/>
    <property type="evidence" value="ECO:0007669"/>
    <property type="project" value="TreeGrafter"/>
</dbReference>
<dbReference type="InterPro" id="IPR011055">
    <property type="entry name" value="Dup_hybrid_motif"/>
</dbReference>
<dbReference type="SUPFAM" id="SSF51261">
    <property type="entry name" value="Duplicated hybrid motif"/>
    <property type="match status" value="1"/>
</dbReference>
<feature type="domain" description="M23ase beta-sheet core" evidence="3">
    <location>
        <begin position="201"/>
        <end position="294"/>
    </location>
</feature>
<evidence type="ECO:0000256" key="1">
    <source>
        <dbReference type="SAM" id="Coils"/>
    </source>
</evidence>
<organism evidence="4">
    <name type="scientific">uncultured delta proteobacterium</name>
    <dbReference type="NCBI Taxonomy" id="34034"/>
    <lineage>
        <taxon>Bacteria</taxon>
        <taxon>Deltaproteobacteria</taxon>
        <taxon>environmental samples</taxon>
    </lineage>
</organism>
<dbReference type="InterPro" id="IPR016047">
    <property type="entry name" value="M23ase_b-sheet_dom"/>
</dbReference>
<evidence type="ECO:0000313" key="4">
    <source>
        <dbReference type="EMBL" id="SBW03685.1"/>
    </source>
</evidence>
<dbReference type="Pfam" id="PF01551">
    <property type="entry name" value="Peptidase_M23"/>
    <property type="match status" value="1"/>
</dbReference>
<dbReference type="EMBL" id="FLUQ01000002">
    <property type="protein sequence ID" value="SBW03685.1"/>
    <property type="molecule type" value="Genomic_DNA"/>
</dbReference>
<dbReference type="CDD" id="cd12797">
    <property type="entry name" value="M23_peptidase"/>
    <property type="match status" value="1"/>
</dbReference>
<dbReference type="AlphaFoldDB" id="A0A212JWK8"/>